<dbReference type="AlphaFoldDB" id="A0A1I8NZW3"/>
<feature type="transmembrane region" description="Helical" evidence="8">
    <location>
        <begin position="416"/>
        <end position="439"/>
    </location>
</feature>
<evidence type="ECO:0000313" key="10">
    <source>
        <dbReference type="Proteomes" id="UP000095300"/>
    </source>
</evidence>
<evidence type="ECO:0000313" key="9">
    <source>
        <dbReference type="EnsemblMetazoa" id="SCAU003552-PA"/>
    </source>
</evidence>
<evidence type="ECO:0000256" key="2">
    <source>
        <dbReference type="ARBA" id="ARBA00006058"/>
    </source>
</evidence>
<evidence type="ECO:0008006" key="11">
    <source>
        <dbReference type="Google" id="ProtNLM"/>
    </source>
</evidence>
<evidence type="ECO:0000256" key="6">
    <source>
        <dbReference type="ARBA" id="ARBA00023180"/>
    </source>
</evidence>
<evidence type="ECO:0000256" key="7">
    <source>
        <dbReference type="SAM" id="MobiDB-lite"/>
    </source>
</evidence>
<dbReference type="Pfam" id="PF05478">
    <property type="entry name" value="Prominin"/>
    <property type="match status" value="1"/>
</dbReference>
<feature type="compositionally biased region" description="Basic and acidic residues" evidence="7">
    <location>
        <begin position="923"/>
        <end position="936"/>
    </location>
</feature>
<evidence type="ECO:0000256" key="3">
    <source>
        <dbReference type="ARBA" id="ARBA00022692"/>
    </source>
</evidence>
<sequence length="1184" mass="134238">MAYNNETLPTVATTTGTYYSYTIPGMDISSGSMIFSLISQFLGVITPDELPLGQVRQLLHSNFTIYEFITNAIKVESGFIALMSIFVILALVPILASCCWCCCSRRPGDDEEFARNAAMTNESLEESLQCRKNASITTLWIVFIFLSLSDLCIFYANSRLASTVEMTPEMIKSTVHDMEVFLKDTHLQIKHKLDNGFHVSVEKVVKDLEDVDVLLGEPIQAEISAHTGIELAYDSLATLSLANAELIYRVLMLQETVGRALKISQEASARMEELQIQLSVLQRQCTYRDRPLCDTLRIRSFEENGIIDALKTLQEDQTIFRMRYLGEIEFGATVKNLTSEVGMSRSIFSNFPQQVKLDTAYERNYTLEQLESIRHRTTTNAQMLTATINVLLGRLDGVWDSVRPHYDKLQNWSNNYWTIGWVAGMAIVWILLFMVMSYCCFLCESNVKAGVILFTAVIIICMSCIGVVIFGITSLAIGGNAEVFLCKPLYDAGDNMGNHMDRIAPPPATILTQYETNNDGYELLGKLFDKPGYIYKEEPQAGIIGELLRPDGVNRAIVNVSLATAIRGCEKNEASYNVFQLDAFVNTTAISNLKQFPKVTQAIDAIDVSERTLLSLTQTIQDILESMLQTSSFNLTNYRATIGAPTPEKDLATFIDQMQRVALQIQDVATSSRMTTLGSRSKRLQASILQPLEQLQNEILYHLTALELQRDPWAKQVNQTLNHLRNIQEYLEKTAGEICDNQTRIYTERLKTYLTSSKATMSSQLGDTTAKCRPFFDIFDANRIFFCRNMIDFVNALWFFTFLTLLLWSIATPVGLNLITLQRKITSIKRVRLRAAERGDRSRKRDRGTSSGRDRSSSSTRRSRPVLKRSATEETLDIDDIDREPIRARQSSQSPVRSRSQGRRAESDVEDSWRSPGPSRGGQSRDHSSYERETPRMRPPPMRRQGTEEFDLDNEGPVIQARERSQTRGVSSSRQQQPQQERGQSQPRNKAKPLRRQGTEEFDLDDEGKPERSQSRAPSNSRQMQPQRNQPIYRGQARERDQPQIGKSKPPMRRQGTQEFNLEEEDNTWRTPDQRSPSQNRRGDGRSRRSVTPILPARRDAQPAQPRQRTPPKLSSRVSLTTRAVANIVKNREAGRKKGLQRRDTEDFDMDEDNATYSTSRNNRQNLEAARRTPPRTAPPPPPP</sequence>
<feature type="transmembrane region" description="Helical" evidence="8">
    <location>
        <begin position="79"/>
        <end position="103"/>
    </location>
</feature>
<comment type="subcellular location">
    <subcellularLocation>
        <location evidence="1">Membrane</location>
        <topology evidence="1">Multi-pass membrane protein</topology>
    </subcellularLocation>
</comment>
<feature type="transmembrane region" description="Helical" evidence="8">
    <location>
        <begin position="451"/>
        <end position="477"/>
    </location>
</feature>
<keyword evidence="4 8" id="KW-1133">Transmembrane helix</keyword>
<dbReference type="PANTHER" id="PTHR11238">
    <property type="entry name" value="PROMININ ISOFORM D-RELATED"/>
    <property type="match status" value="1"/>
</dbReference>
<keyword evidence="6" id="KW-0325">Glycoprotein</keyword>
<keyword evidence="3 8" id="KW-0812">Transmembrane</keyword>
<feature type="region of interest" description="Disordered" evidence="7">
    <location>
        <begin position="836"/>
        <end position="1184"/>
    </location>
</feature>
<feature type="compositionally biased region" description="Polar residues" evidence="7">
    <location>
        <begin position="1015"/>
        <end position="1030"/>
    </location>
</feature>
<evidence type="ECO:0000256" key="5">
    <source>
        <dbReference type="ARBA" id="ARBA00023136"/>
    </source>
</evidence>
<dbReference type="InterPro" id="IPR008795">
    <property type="entry name" value="Prominin"/>
</dbReference>
<feature type="compositionally biased region" description="Low complexity" evidence="7">
    <location>
        <begin position="1102"/>
        <end position="1112"/>
    </location>
</feature>
<dbReference type="Proteomes" id="UP000095300">
    <property type="component" value="Unassembled WGS sequence"/>
</dbReference>
<evidence type="ECO:0000256" key="1">
    <source>
        <dbReference type="ARBA" id="ARBA00004141"/>
    </source>
</evidence>
<reference evidence="9" key="1">
    <citation type="submission" date="2020-05" db="UniProtKB">
        <authorList>
            <consortium name="EnsemblMetazoa"/>
        </authorList>
    </citation>
    <scope>IDENTIFICATION</scope>
    <source>
        <strain evidence="9">USDA</strain>
    </source>
</reference>
<feature type="transmembrane region" description="Helical" evidence="8">
    <location>
        <begin position="796"/>
        <end position="820"/>
    </location>
</feature>
<evidence type="ECO:0000256" key="4">
    <source>
        <dbReference type="ARBA" id="ARBA00022989"/>
    </source>
</evidence>
<comment type="similarity">
    <text evidence="2">Belongs to the prominin family.</text>
</comment>
<dbReference type="VEuPathDB" id="VectorBase:SCAU003552"/>
<dbReference type="GO" id="GO:0016020">
    <property type="term" value="C:membrane"/>
    <property type="evidence" value="ECO:0007669"/>
    <property type="project" value="UniProtKB-SubCell"/>
</dbReference>
<name>A0A1I8NZW3_STOCA</name>
<protein>
    <recommendedName>
        <fullName evidence="11">Prominin</fullName>
    </recommendedName>
</protein>
<keyword evidence="10" id="KW-1185">Reference proteome</keyword>
<keyword evidence="5 8" id="KW-0472">Membrane</keyword>
<gene>
    <name evidence="9" type="primary">106092939</name>
</gene>
<feature type="compositionally biased region" description="Basic and acidic residues" evidence="7">
    <location>
        <begin position="1130"/>
        <end position="1145"/>
    </location>
</feature>
<feature type="compositionally biased region" description="Basic and acidic residues" evidence="7">
    <location>
        <begin position="903"/>
        <end position="913"/>
    </location>
</feature>
<proteinExistence type="inferred from homology"/>
<feature type="compositionally biased region" description="Low complexity" evidence="7">
    <location>
        <begin position="888"/>
        <end position="899"/>
    </location>
</feature>
<dbReference type="EnsemblMetazoa" id="SCAU003552-RA">
    <property type="protein sequence ID" value="SCAU003552-PA"/>
    <property type="gene ID" value="SCAU003552"/>
</dbReference>
<feature type="compositionally biased region" description="Polar residues" evidence="7">
    <location>
        <begin position="1069"/>
        <end position="1080"/>
    </location>
</feature>
<feature type="compositionally biased region" description="Low complexity" evidence="7">
    <location>
        <begin position="968"/>
        <end position="988"/>
    </location>
</feature>
<evidence type="ECO:0000256" key="8">
    <source>
        <dbReference type="SAM" id="Phobius"/>
    </source>
</evidence>
<organism evidence="9 10">
    <name type="scientific">Stomoxys calcitrans</name>
    <name type="common">Stable fly</name>
    <name type="synonym">Conops calcitrans</name>
    <dbReference type="NCBI Taxonomy" id="35570"/>
    <lineage>
        <taxon>Eukaryota</taxon>
        <taxon>Metazoa</taxon>
        <taxon>Ecdysozoa</taxon>
        <taxon>Arthropoda</taxon>
        <taxon>Hexapoda</taxon>
        <taxon>Insecta</taxon>
        <taxon>Pterygota</taxon>
        <taxon>Neoptera</taxon>
        <taxon>Endopterygota</taxon>
        <taxon>Diptera</taxon>
        <taxon>Brachycera</taxon>
        <taxon>Muscomorpha</taxon>
        <taxon>Muscoidea</taxon>
        <taxon>Muscidae</taxon>
        <taxon>Stomoxys</taxon>
    </lineage>
</organism>
<feature type="compositionally biased region" description="Polar residues" evidence="7">
    <location>
        <begin position="1155"/>
        <end position="1166"/>
    </location>
</feature>
<feature type="transmembrane region" description="Helical" evidence="8">
    <location>
        <begin position="136"/>
        <end position="156"/>
    </location>
</feature>
<dbReference type="OrthoDB" id="8188647at2759"/>
<accession>A0A1I8NZW3</accession>
<dbReference type="PANTHER" id="PTHR11238:SF9">
    <property type="entry name" value="PROMININ, ISOFORM D"/>
    <property type="match status" value="1"/>
</dbReference>